<gene>
    <name evidence="2" type="ORF">CPEL01642_LOCUS17536</name>
</gene>
<dbReference type="EMBL" id="HBEY01036767">
    <property type="protein sequence ID" value="CAD8614156.1"/>
    <property type="molecule type" value="Transcribed_RNA"/>
</dbReference>
<proteinExistence type="predicted"/>
<dbReference type="InterPro" id="IPR018073">
    <property type="entry name" value="Prot_inh_cystat_CS"/>
</dbReference>
<reference evidence="2" key="1">
    <citation type="submission" date="2021-01" db="EMBL/GenBank/DDBJ databases">
        <authorList>
            <person name="Corre E."/>
            <person name="Pelletier E."/>
            <person name="Niang G."/>
            <person name="Scheremetjew M."/>
            <person name="Finn R."/>
            <person name="Kale V."/>
            <person name="Holt S."/>
            <person name="Cochrane G."/>
            <person name="Meng A."/>
            <person name="Brown T."/>
            <person name="Cohen L."/>
        </authorList>
    </citation>
    <scope>NUCLEOTIDE SEQUENCE</scope>
    <source>
        <strain evidence="2">PLY182g</strain>
    </source>
</reference>
<evidence type="ECO:0000313" key="2">
    <source>
        <dbReference type="EMBL" id="CAD8614156.1"/>
    </source>
</evidence>
<dbReference type="CDD" id="cd00042">
    <property type="entry name" value="CY"/>
    <property type="match status" value="1"/>
</dbReference>
<sequence>MFRHLPSAVSCVVPFSQITPLSFAKSVHKLSSFTMAKVGGAGGVKVADDDANNALKAVRDDIDKQLNTKGFNAEVVHYKTQVVAGTNLFLKIKFEDDKKNVTYAFARVFRDFGGKHSLHSVKGGQDANTEVAYF</sequence>
<dbReference type="AlphaFoldDB" id="A0A7S0LIZ2"/>
<dbReference type="Gene3D" id="3.10.450.10">
    <property type="match status" value="1"/>
</dbReference>
<dbReference type="PROSITE" id="PS00287">
    <property type="entry name" value="CYSTATIN"/>
    <property type="match status" value="1"/>
</dbReference>
<evidence type="ECO:0000259" key="1">
    <source>
        <dbReference type="Pfam" id="PF00031"/>
    </source>
</evidence>
<dbReference type="GO" id="GO:0004869">
    <property type="term" value="F:cysteine-type endopeptidase inhibitor activity"/>
    <property type="evidence" value="ECO:0007669"/>
    <property type="project" value="InterPro"/>
</dbReference>
<organism evidence="2">
    <name type="scientific">Coccolithus braarudii</name>
    <dbReference type="NCBI Taxonomy" id="221442"/>
    <lineage>
        <taxon>Eukaryota</taxon>
        <taxon>Haptista</taxon>
        <taxon>Haptophyta</taxon>
        <taxon>Prymnesiophyceae</taxon>
        <taxon>Coccolithales</taxon>
        <taxon>Coccolithaceae</taxon>
        <taxon>Coccolithus</taxon>
    </lineage>
</organism>
<protein>
    <recommendedName>
        <fullName evidence="1">Cystatin domain-containing protein</fullName>
    </recommendedName>
</protein>
<dbReference type="InterPro" id="IPR000010">
    <property type="entry name" value="Cystatin_dom"/>
</dbReference>
<dbReference type="Pfam" id="PF00031">
    <property type="entry name" value="Cystatin"/>
    <property type="match status" value="1"/>
</dbReference>
<name>A0A7S0LIZ2_9EUKA</name>
<dbReference type="InterPro" id="IPR046350">
    <property type="entry name" value="Cystatin_sf"/>
</dbReference>
<dbReference type="SUPFAM" id="SSF54403">
    <property type="entry name" value="Cystatin/monellin"/>
    <property type="match status" value="1"/>
</dbReference>
<feature type="domain" description="Cystatin" evidence="1">
    <location>
        <begin position="44"/>
        <end position="98"/>
    </location>
</feature>
<accession>A0A7S0LIZ2</accession>